<sequence length="163" mass="17994">MISQLIQRFREHYNKVLELPGSPKKIAAGAAMGIALDFLPVPVISIPLSFILAKLLRINAVAAVVTVVLFKVAVPFFFAFNYMVGRLIINDISSSATQAQYHLSGLGTWIVWVKHLGYPFLLGAVINAALAGTVAYFLVHNLLMCRRKRKIAPLKLPRPGKIR</sequence>
<feature type="transmembrane region" description="Helical" evidence="1">
    <location>
        <begin position="116"/>
        <end position="139"/>
    </location>
</feature>
<feature type="transmembrane region" description="Helical" evidence="1">
    <location>
        <begin position="26"/>
        <end position="53"/>
    </location>
</feature>
<evidence type="ECO:0000256" key="1">
    <source>
        <dbReference type="SAM" id="Phobius"/>
    </source>
</evidence>
<keyword evidence="1" id="KW-1133">Transmembrane helix</keyword>
<keyword evidence="1" id="KW-0812">Transmembrane</keyword>
<dbReference type="Proteomes" id="UP000239549">
    <property type="component" value="Unassembled WGS sequence"/>
</dbReference>
<evidence type="ECO:0000259" key="2">
    <source>
        <dbReference type="Pfam" id="PF09835"/>
    </source>
</evidence>
<protein>
    <recommendedName>
        <fullName evidence="2">DUF2062 domain-containing protein</fullName>
    </recommendedName>
</protein>
<dbReference type="PANTHER" id="PTHR40547:SF1">
    <property type="entry name" value="SLL0298 PROTEIN"/>
    <property type="match status" value="1"/>
</dbReference>
<dbReference type="InterPro" id="IPR018639">
    <property type="entry name" value="DUF2062"/>
</dbReference>
<keyword evidence="1" id="KW-0472">Membrane</keyword>
<feature type="transmembrane region" description="Helical" evidence="1">
    <location>
        <begin position="60"/>
        <end position="80"/>
    </location>
</feature>
<reference evidence="4" key="1">
    <citation type="submission" date="2018-02" db="EMBL/GenBank/DDBJ databases">
        <title>Genome sequence of Desulfocucumis palustris strain NAW-5.</title>
        <authorList>
            <person name="Watanabe M."/>
            <person name="Kojima H."/>
            <person name="Fukui M."/>
        </authorList>
    </citation>
    <scope>NUCLEOTIDE SEQUENCE [LARGE SCALE GENOMIC DNA]</scope>
    <source>
        <strain evidence="4">NAW-5</strain>
    </source>
</reference>
<evidence type="ECO:0000313" key="3">
    <source>
        <dbReference type="EMBL" id="GBF35663.1"/>
    </source>
</evidence>
<proteinExistence type="predicted"/>
<gene>
    <name evidence="3" type="ORF">DCCM_4792</name>
</gene>
<accession>A0A2L2XIX9</accession>
<dbReference type="PANTHER" id="PTHR40547">
    <property type="entry name" value="SLL0298 PROTEIN"/>
    <property type="match status" value="1"/>
</dbReference>
<evidence type="ECO:0000313" key="4">
    <source>
        <dbReference type="Proteomes" id="UP000239549"/>
    </source>
</evidence>
<feature type="domain" description="DUF2062" evidence="2">
    <location>
        <begin position="7"/>
        <end position="150"/>
    </location>
</feature>
<dbReference type="RefSeq" id="WP_231702842.1">
    <property type="nucleotide sequence ID" value="NZ_BFAV01000179.1"/>
</dbReference>
<comment type="caution">
    <text evidence="3">The sequence shown here is derived from an EMBL/GenBank/DDBJ whole genome shotgun (WGS) entry which is preliminary data.</text>
</comment>
<keyword evidence="4" id="KW-1185">Reference proteome</keyword>
<dbReference type="Pfam" id="PF09835">
    <property type="entry name" value="DUF2062"/>
    <property type="match status" value="1"/>
</dbReference>
<dbReference type="AlphaFoldDB" id="A0A2L2XIX9"/>
<name>A0A2L2XIX9_9FIRM</name>
<dbReference type="EMBL" id="BFAV01000179">
    <property type="protein sequence ID" value="GBF35663.1"/>
    <property type="molecule type" value="Genomic_DNA"/>
</dbReference>
<organism evidence="3 4">
    <name type="scientific">Desulfocucumis palustris</name>
    <dbReference type="NCBI Taxonomy" id="1898651"/>
    <lineage>
        <taxon>Bacteria</taxon>
        <taxon>Bacillati</taxon>
        <taxon>Bacillota</taxon>
        <taxon>Clostridia</taxon>
        <taxon>Eubacteriales</taxon>
        <taxon>Desulfocucumaceae</taxon>
        <taxon>Desulfocucumis</taxon>
    </lineage>
</organism>